<dbReference type="GO" id="GO:0046872">
    <property type="term" value="F:metal ion binding"/>
    <property type="evidence" value="ECO:0007669"/>
    <property type="project" value="UniProtKB-KW"/>
</dbReference>
<dbReference type="SMART" id="SM00450">
    <property type="entry name" value="RHOD"/>
    <property type="match status" value="1"/>
</dbReference>
<organism evidence="14 15">
    <name type="scientific">Pomacea canaliculata</name>
    <name type="common">Golden apple snail</name>
    <dbReference type="NCBI Taxonomy" id="400727"/>
    <lineage>
        <taxon>Eukaryota</taxon>
        <taxon>Metazoa</taxon>
        <taxon>Spiralia</taxon>
        <taxon>Lophotrochozoa</taxon>
        <taxon>Mollusca</taxon>
        <taxon>Gastropoda</taxon>
        <taxon>Caenogastropoda</taxon>
        <taxon>Architaenioglossa</taxon>
        <taxon>Ampullarioidea</taxon>
        <taxon>Ampullariidae</taxon>
        <taxon>Pomacea</taxon>
    </lineage>
</organism>
<dbReference type="EC" id="2.8.1.-" evidence="11"/>
<dbReference type="GO" id="GO:0032447">
    <property type="term" value="P:protein urmylation"/>
    <property type="evidence" value="ECO:0007669"/>
    <property type="project" value="TreeGrafter"/>
</dbReference>
<dbReference type="PANTHER" id="PTHR10953:SF102">
    <property type="entry name" value="ADENYLYLTRANSFERASE AND SULFURTRANSFERASE MOCS3"/>
    <property type="match status" value="1"/>
</dbReference>
<comment type="subcellular location">
    <subcellularLocation>
        <location evidence="1">Cytoplasm</location>
        <location evidence="1">Cytosol</location>
    </subcellularLocation>
</comment>
<feature type="binding site" evidence="11">
    <location>
        <begin position="94"/>
        <end position="98"/>
    </location>
    <ligand>
        <name>ATP</name>
        <dbReference type="ChEBI" id="CHEBI:30616"/>
    </ligand>
</feature>
<keyword evidence="2 11" id="KW-0963">Cytoplasm</keyword>
<dbReference type="UniPathway" id="UPA00988"/>
<dbReference type="AlphaFoldDB" id="A0A2T7PFW2"/>
<keyword evidence="8 11" id="KW-0067">ATP-binding</keyword>
<feature type="active site" description="Glycyl thioester intermediate; for adenylyltransferase activity" evidence="11">
    <location>
        <position position="213"/>
    </location>
</feature>
<evidence type="ECO:0000259" key="13">
    <source>
        <dbReference type="PROSITE" id="PS50206"/>
    </source>
</evidence>
<evidence type="ECO:0000313" key="14">
    <source>
        <dbReference type="EMBL" id="PVD32291.1"/>
    </source>
</evidence>
<dbReference type="GO" id="GO:0004792">
    <property type="term" value="F:thiosulfate-cyanide sulfurtransferase activity"/>
    <property type="evidence" value="ECO:0007669"/>
    <property type="project" value="TreeGrafter"/>
</dbReference>
<dbReference type="GO" id="GO:0005524">
    <property type="term" value="F:ATP binding"/>
    <property type="evidence" value="ECO:0007669"/>
    <property type="project" value="UniProtKB-KW"/>
</dbReference>
<dbReference type="PROSITE" id="PS50206">
    <property type="entry name" value="RHODANESE_3"/>
    <property type="match status" value="1"/>
</dbReference>
<dbReference type="Gene3D" id="3.40.250.10">
    <property type="entry name" value="Rhodanese-like domain"/>
    <property type="match status" value="1"/>
</dbReference>
<name>A0A2T7PFW2_POMCA</name>
<feature type="region of interest" description="Disordered" evidence="12">
    <location>
        <begin position="1"/>
        <end position="24"/>
    </location>
</feature>
<feature type="binding site" evidence="11">
    <location>
        <position position="87"/>
    </location>
    <ligand>
        <name>ATP</name>
        <dbReference type="ChEBI" id="CHEBI:30616"/>
    </ligand>
</feature>
<keyword evidence="5 11" id="KW-0479">Metal-binding</keyword>
<evidence type="ECO:0000256" key="3">
    <source>
        <dbReference type="ARBA" id="ARBA00022679"/>
    </source>
</evidence>
<dbReference type="InterPro" id="IPR045886">
    <property type="entry name" value="ThiF/MoeB/HesA"/>
</dbReference>
<dbReference type="OrthoDB" id="10261062at2759"/>
<evidence type="ECO:0000256" key="1">
    <source>
        <dbReference type="ARBA" id="ARBA00004514"/>
    </source>
</evidence>
<comment type="function">
    <text evidence="11">Plays a central role in 2-thiolation of mcm(5)S(2)U at tRNA wobble positions of cytosolic tRNA(Lys), tRNA(Glu) and tRNA(Gln). Acts by mediating the C-terminal thiocarboxylation of the sulfur carrier URM1. Its N-terminus first activates URM1 as acyl-adenylate (-COAMP), then the persulfide sulfur on the catalytic cysteine is transferred to URM1 to form thiocarboxylation (-COSH) of its C-terminus. The reaction probably involves hydrogen sulfide that is generated from the persulfide intermediate and that acts as nucleophile towards URM1. Subsequently, a transient disulfide bond is formed. Does not use thiosulfate as sulfur donor; NFS1 probably acting as a sulfur donor for thiocarboxylation reactions.</text>
</comment>
<evidence type="ECO:0000256" key="6">
    <source>
        <dbReference type="ARBA" id="ARBA00022741"/>
    </source>
</evidence>
<dbReference type="InterPro" id="IPR035985">
    <property type="entry name" value="Ubiquitin-activating_enz"/>
</dbReference>
<keyword evidence="7 11" id="KW-0862">Zinc</keyword>
<keyword evidence="4 11" id="KW-0819">tRNA processing</keyword>
<evidence type="ECO:0000256" key="10">
    <source>
        <dbReference type="ARBA" id="ARBA00023268"/>
    </source>
</evidence>
<feature type="binding site" evidence="11">
    <location>
        <position position="271"/>
    </location>
    <ligand>
        <name>Zn(2+)</name>
        <dbReference type="ChEBI" id="CHEBI:29105"/>
    </ligand>
</feature>
<dbReference type="GO" id="GO:0070566">
    <property type="term" value="F:adenylyltransferase activity"/>
    <property type="evidence" value="ECO:0007669"/>
    <property type="project" value="InterPro"/>
</dbReference>
<reference evidence="14 15" key="1">
    <citation type="submission" date="2018-04" db="EMBL/GenBank/DDBJ databases">
        <title>The genome of golden apple snail Pomacea canaliculata provides insight into stress tolerance and invasive adaptation.</title>
        <authorList>
            <person name="Liu C."/>
            <person name="Liu B."/>
            <person name="Ren Y."/>
            <person name="Zhang Y."/>
            <person name="Wang H."/>
            <person name="Li S."/>
            <person name="Jiang F."/>
            <person name="Yin L."/>
            <person name="Zhang G."/>
            <person name="Qian W."/>
            <person name="Fan W."/>
        </authorList>
    </citation>
    <scope>NUCLEOTIDE SEQUENCE [LARGE SCALE GENOMIC DNA]</scope>
    <source>
        <strain evidence="14">SZHN2017</strain>
        <tissue evidence="14">Muscle</tissue>
    </source>
</reference>
<evidence type="ECO:0000256" key="5">
    <source>
        <dbReference type="ARBA" id="ARBA00022723"/>
    </source>
</evidence>
<evidence type="ECO:0000256" key="8">
    <source>
        <dbReference type="ARBA" id="ARBA00022840"/>
    </source>
</evidence>
<dbReference type="EMBL" id="PZQS01000004">
    <property type="protein sequence ID" value="PVD32291.1"/>
    <property type="molecule type" value="Genomic_DNA"/>
</dbReference>
<feature type="binding site" evidence="11">
    <location>
        <position position="199"/>
    </location>
    <ligand>
        <name>Zn(2+)</name>
        <dbReference type="ChEBI" id="CHEBI:29105"/>
    </ligand>
</feature>
<dbReference type="PANTHER" id="PTHR10953">
    <property type="entry name" value="UBIQUITIN-ACTIVATING ENZYME E1"/>
    <property type="match status" value="1"/>
</dbReference>
<dbReference type="Pfam" id="PF00899">
    <property type="entry name" value="ThiF"/>
    <property type="match status" value="1"/>
</dbReference>
<feature type="domain" description="Rhodanese" evidence="13">
    <location>
        <begin position="325"/>
        <end position="442"/>
    </location>
</feature>
<comment type="cofactor">
    <cofactor evidence="11">
        <name>Zn(2+)</name>
        <dbReference type="ChEBI" id="CHEBI:29105"/>
    </cofactor>
    <text evidence="11">Binds 1 zinc ion per subunit.</text>
</comment>
<dbReference type="InterPro" id="IPR001763">
    <property type="entry name" value="Rhodanese-like_dom"/>
</dbReference>
<evidence type="ECO:0000256" key="12">
    <source>
        <dbReference type="SAM" id="MobiDB-lite"/>
    </source>
</evidence>
<evidence type="ECO:0000256" key="9">
    <source>
        <dbReference type="ARBA" id="ARBA00023150"/>
    </source>
</evidence>
<protein>
    <recommendedName>
        <fullName evidence="11">Adenylyltransferase and sulfurtransferase MOCS3 homolog</fullName>
    </recommendedName>
    <alternativeName>
        <fullName evidence="11">UBA4 homolog</fullName>
    </alternativeName>
    <alternativeName>
        <fullName evidence="11">Ubiquitin-like protein activator 4 homolog</fullName>
    </alternativeName>
    <domain>
        <recommendedName>
            <fullName evidence="11">Adenylyltransferase</fullName>
            <ecNumber evidence="11">2.7.7.-</ecNumber>
        </recommendedName>
    </domain>
    <domain>
        <recommendedName>
            <fullName evidence="11">Sulfurtransferase</fullName>
            <ecNumber evidence="11">2.8.1.-</ecNumber>
        </recommendedName>
    </domain>
</protein>
<dbReference type="STRING" id="400727.A0A2T7PFW2"/>
<comment type="caution">
    <text evidence="14">The sequence shown here is derived from an EMBL/GenBank/DDBJ whole genome shotgun (WGS) entry which is preliminary data.</text>
</comment>
<dbReference type="NCBIfam" id="NF004281">
    <property type="entry name" value="PRK05690.1"/>
    <property type="match status" value="1"/>
</dbReference>
<feature type="binding site" evidence="11">
    <location>
        <begin position="155"/>
        <end position="156"/>
    </location>
    <ligand>
        <name>ATP</name>
        <dbReference type="ChEBI" id="CHEBI:30616"/>
    </ligand>
</feature>
<evidence type="ECO:0000256" key="11">
    <source>
        <dbReference type="HAMAP-Rule" id="MF_03049"/>
    </source>
</evidence>
<keyword evidence="3 11" id="KW-0808">Transferase</keyword>
<keyword evidence="10 11" id="KW-0511">Multifunctional enzyme</keyword>
<dbReference type="GO" id="GO:0042292">
    <property type="term" value="F:URM1 activating enzyme activity"/>
    <property type="evidence" value="ECO:0007669"/>
    <property type="project" value="TreeGrafter"/>
</dbReference>
<feature type="binding site" evidence="11">
    <location>
        <position position="274"/>
    </location>
    <ligand>
        <name>Zn(2+)</name>
        <dbReference type="ChEBI" id="CHEBI:29105"/>
    </ligand>
</feature>
<keyword evidence="6 11" id="KW-0547">Nucleotide-binding</keyword>
<evidence type="ECO:0000256" key="7">
    <source>
        <dbReference type="ARBA" id="ARBA00022833"/>
    </source>
</evidence>
<dbReference type="GO" id="GO:0002143">
    <property type="term" value="P:tRNA wobble position uridine thiolation"/>
    <property type="evidence" value="ECO:0007669"/>
    <property type="project" value="InterPro"/>
</dbReference>
<feature type="binding site" evidence="11">
    <location>
        <position position="66"/>
    </location>
    <ligand>
        <name>ATP</name>
        <dbReference type="ChEBI" id="CHEBI:30616"/>
    </ligand>
</feature>
<feature type="active site" description="Cysteine persulfide intermediate; for sulfurtransferase activity" evidence="11">
    <location>
        <position position="401"/>
    </location>
</feature>
<accession>A0A2T7PFW2</accession>
<dbReference type="Gene3D" id="3.40.50.720">
    <property type="entry name" value="NAD(P)-binding Rossmann-like Domain"/>
    <property type="match status" value="1"/>
</dbReference>
<dbReference type="EC" id="2.7.7.-" evidence="11"/>
<keyword evidence="9 11" id="KW-0501">Molybdenum cofactor biosynthesis</keyword>
<feature type="binding site" evidence="11">
    <location>
        <position position="196"/>
    </location>
    <ligand>
        <name>Zn(2+)</name>
        <dbReference type="ChEBI" id="CHEBI:29105"/>
    </ligand>
</feature>
<dbReference type="SUPFAM" id="SSF69572">
    <property type="entry name" value="Activating enzymes of the ubiquitin-like proteins"/>
    <property type="match status" value="1"/>
</dbReference>
<dbReference type="GO" id="GO:0005829">
    <property type="term" value="C:cytosol"/>
    <property type="evidence" value="ECO:0007669"/>
    <property type="project" value="UniProtKB-SubCell"/>
</dbReference>
<sequence>MEKNAEVPFQQSFENGRSSREVRKEPRKLSNFEIARYSRQLILPELGVKGQQLLSSCKVLIVGAGGLGCPAAVYLAAAGIGTLGVLDYDDVEMSNLHRQILHTEQRVGMAKAHSVATSCRNLNSSIRLIPIREQLKSENALSVIKEYDIILDATDNVATRYLLNDACVLAGKPLVSGSALRFEGQLTVYNYRGGPCYRCLYPKPPPPETVTNCSDGGVLGVVPGIIGCYQALEAIKIAADMGTTLNQRLLLFDALDCSTRIIKLRPRQASCAVCGDAPSIRHLIDYEQFCGARATDKVPRTKTVNVIYTVCLFFLKQEYHELLMNTVPHVLIDVRMPVELNICCLPHPAQTDNPSMLWIFLDQMQYVPMDLLQKDPKGTVQQIKCYAGELKHDPLSVIIVCRRGNDSQLAVNLLLEVDPDLNVKDIRGGLHAWARDVDLDFPVY</sequence>
<evidence type="ECO:0000256" key="4">
    <source>
        <dbReference type="ARBA" id="ARBA00022694"/>
    </source>
</evidence>
<dbReference type="CDD" id="cd00757">
    <property type="entry name" value="ThiF_MoeB_HesA_family"/>
    <property type="match status" value="1"/>
</dbReference>
<proteinExistence type="inferred from homology"/>
<dbReference type="InterPro" id="IPR036873">
    <property type="entry name" value="Rhodanese-like_dom_sf"/>
</dbReference>
<comment type="similarity">
    <text evidence="11">In the N-terminal section; belongs to the HesA/MoeB/ThiF family. UBA4 subfamily.</text>
</comment>
<evidence type="ECO:0000313" key="15">
    <source>
        <dbReference type="Proteomes" id="UP000245119"/>
    </source>
</evidence>
<evidence type="ECO:0000256" key="2">
    <source>
        <dbReference type="ARBA" id="ARBA00022490"/>
    </source>
</evidence>
<dbReference type="InterPro" id="IPR000594">
    <property type="entry name" value="ThiF_NAD_FAD-bd"/>
</dbReference>
<gene>
    <name evidence="14" type="ORF">C0Q70_07724</name>
</gene>
<dbReference type="FunFam" id="3.40.50.720:FF:000206">
    <property type="entry name" value="Adenylyltransferase and sulfurtransferase MOCS3"/>
    <property type="match status" value="1"/>
</dbReference>
<dbReference type="Proteomes" id="UP000245119">
    <property type="component" value="Linkage Group LG4"/>
</dbReference>
<feature type="binding site" evidence="11">
    <location>
        <position position="111"/>
    </location>
    <ligand>
        <name>ATP</name>
        <dbReference type="ChEBI" id="CHEBI:30616"/>
    </ligand>
</feature>
<dbReference type="GO" id="GO:0006777">
    <property type="term" value="P:Mo-molybdopterin cofactor biosynthetic process"/>
    <property type="evidence" value="ECO:0007669"/>
    <property type="project" value="UniProtKB-UniRule"/>
</dbReference>
<dbReference type="HAMAP" id="MF_03049">
    <property type="entry name" value="MOCS3_Uba4"/>
    <property type="match status" value="1"/>
</dbReference>
<keyword evidence="15" id="KW-1185">Reference proteome</keyword>
<comment type="pathway">
    <text evidence="11">tRNA modification; 5-methoxycarbonylmethyl-2-thiouridine-tRNA biosynthesis.</text>
</comment>
<dbReference type="InterPro" id="IPR028885">
    <property type="entry name" value="MOCS3/Uba4"/>
</dbReference>